<comment type="caution">
    <text evidence="2">The sequence shown here is derived from an EMBL/GenBank/DDBJ whole genome shotgun (WGS) entry which is preliminary data.</text>
</comment>
<keyword evidence="1" id="KW-0472">Membrane</keyword>
<name>A0ABD1YTK7_9MARC</name>
<evidence type="ECO:0008006" key="4">
    <source>
        <dbReference type="Google" id="ProtNLM"/>
    </source>
</evidence>
<feature type="transmembrane region" description="Helical" evidence="1">
    <location>
        <begin position="129"/>
        <end position="153"/>
    </location>
</feature>
<feature type="transmembrane region" description="Helical" evidence="1">
    <location>
        <begin position="210"/>
        <end position="233"/>
    </location>
</feature>
<evidence type="ECO:0000313" key="3">
    <source>
        <dbReference type="Proteomes" id="UP001605036"/>
    </source>
</evidence>
<dbReference type="PANTHER" id="PTHR34548:SF2">
    <property type="entry name" value="PROTEIN TIC 21, CHLOROPLASTIC"/>
    <property type="match status" value="1"/>
</dbReference>
<feature type="transmembrane region" description="Helical" evidence="1">
    <location>
        <begin position="159"/>
        <end position="177"/>
    </location>
</feature>
<gene>
    <name evidence="2" type="ORF">R1flu_005400</name>
</gene>
<dbReference type="EMBL" id="JBHFFA010000003">
    <property type="protein sequence ID" value="KAL2633921.1"/>
    <property type="molecule type" value="Genomic_DNA"/>
</dbReference>
<proteinExistence type="predicted"/>
<keyword evidence="1" id="KW-1133">Transmembrane helix</keyword>
<feature type="transmembrane region" description="Helical" evidence="1">
    <location>
        <begin position="253"/>
        <end position="278"/>
    </location>
</feature>
<keyword evidence="3" id="KW-1185">Reference proteome</keyword>
<evidence type="ECO:0000256" key="1">
    <source>
        <dbReference type="SAM" id="Phobius"/>
    </source>
</evidence>
<reference evidence="2 3" key="1">
    <citation type="submission" date="2024-09" db="EMBL/GenBank/DDBJ databases">
        <title>Chromosome-scale assembly of Riccia fluitans.</title>
        <authorList>
            <person name="Paukszto L."/>
            <person name="Sawicki J."/>
            <person name="Karawczyk K."/>
            <person name="Piernik-Szablinska J."/>
            <person name="Szczecinska M."/>
            <person name="Mazdziarz M."/>
        </authorList>
    </citation>
    <scope>NUCLEOTIDE SEQUENCE [LARGE SCALE GENOMIC DNA]</scope>
    <source>
        <strain evidence="2">Rf_01</strain>
        <tissue evidence="2">Aerial parts of the thallus</tissue>
    </source>
</reference>
<keyword evidence="1" id="KW-0812">Transmembrane</keyword>
<dbReference type="AlphaFoldDB" id="A0ABD1YTK7"/>
<dbReference type="Proteomes" id="UP001605036">
    <property type="component" value="Unassembled WGS sequence"/>
</dbReference>
<sequence>MQYSVGLTSMQPSIKGRFTPSCSLGCVISYRNRAKVLNFSLDLRAPKNGIITELSSCSALSSASPLRFSLAWSGCRSGVKKTEISAAYNAESSAPVDADDPLEANKRAQVSKRLEKTAGYFRRLGSLGFWGQLVCTVVSAIILAFSIVVTGAATAPVTLYLTTAGIVAAFLSVFWSFGYMRLSQRLRATIDDPTKAPPRAQVVKNLKNGIVINLLGMGATLLGMQATVGVLVAKALTSSAQPFLQGQGYSPVLALDVFVVQASANALCSHFLGLVFSLELLRSVTLSQPPPESVIPKPV</sequence>
<protein>
    <recommendedName>
        <fullName evidence="4">Protein TIC 21, chloroplastic</fullName>
    </recommendedName>
</protein>
<accession>A0ABD1YTK7</accession>
<evidence type="ECO:0000313" key="2">
    <source>
        <dbReference type="EMBL" id="KAL2633921.1"/>
    </source>
</evidence>
<dbReference type="InterPro" id="IPR022051">
    <property type="entry name" value="DUF3611"/>
</dbReference>
<dbReference type="PANTHER" id="PTHR34548">
    <property type="entry name" value="PROTEIN TIC 21, CHLOROPLASTIC"/>
    <property type="match status" value="1"/>
</dbReference>
<dbReference type="Pfam" id="PF12263">
    <property type="entry name" value="DUF3611"/>
    <property type="match status" value="1"/>
</dbReference>
<organism evidence="2 3">
    <name type="scientific">Riccia fluitans</name>
    <dbReference type="NCBI Taxonomy" id="41844"/>
    <lineage>
        <taxon>Eukaryota</taxon>
        <taxon>Viridiplantae</taxon>
        <taxon>Streptophyta</taxon>
        <taxon>Embryophyta</taxon>
        <taxon>Marchantiophyta</taxon>
        <taxon>Marchantiopsida</taxon>
        <taxon>Marchantiidae</taxon>
        <taxon>Marchantiales</taxon>
        <taxon>Ricciaceae</taxon>
        <taxon>Riccia</taxon>
    </lineage>
</organism>